<feature type="transmembrane region" description="Helical" evidence="8">
    <location>
        <begin position="178"/>
        <end position="195"/>
    </location>
</feature>
<dbReference type="SUPFAM" id="SSF52540">
    <property type="entry name" value="P-loop containing nucleoside triphosphate hydrolases"/>
    <property type="match status" value="1"/>
</dbReference>
<dbReference type="InterPro" id="IPR011527">
    <property type="entry name" value="ABC1_TM_dom"/>
</dbReference>
<evidence type="ECO:0000256" key="8">
    <source>
        <dbReference type="SAM" id="Phobius"/>
    </source>
</evidence>
<dbReference type="InterPro" id="IPR017871">
    <property type="entry name" value="ABC_transporter-like_CS"/>
</dbReference>
<keyword evidence="5" id="KW-0067">ATP-binding</keyword>
<dbReference type="SMART" id="SM00382">
    <property type="entry name" value="AAA"/>
    <property type="match status" value="1"/>
</dbReference>
<dbReference type="AlphaFoldDB" id="A0A1V3GCT2"/>
<dbReference type="GO" id="GO:0140359">
    <property type="term" value="F:ABC-type transporter activity"/>
    <property type="evidence" value="ECO:0007669"/>
    <property type="project" value="InterPro"/>
</dbReference>
<sequence length="597" mass="67504">MSSLLFFVKQLYQFTGKVIYINLLGMVLVSLLEGIGMLLLLPMLHMSNLINITESSALFNVYTVFKTLPEKLELIIILGTYILLVIGHSMLKRNLTLRNVKILVGFVNHIRLTTYKGLLEANWLFFMRRRKSDFINALTEDLNRVASGTNLLFQLLLSLIFIFVQLIIAFWLSVKITLFVLFAGCILGFFSKHSLKISNIIGIQKSEIAKQYIGGLTDNFNGIKDIKSNNLESTSYVWLKDWCKSFEQEQMEFSKVMNNSQLLYKTISAILIGLLIFLSIVLFKAQPGNLILIIIIFSRLWPKLIAIQNNLQQLAINIPAMNSLLNLQRVSKEAKELPDISKEIHEKSINIQHEIECKNVYFKYANKSKCVLNNINLQIKVKEMTAIVGMSGAGKSTLIDILMGLLQPERGEIIIDGLPISQENLLSLRSKIGYVPQEPFLFNGSIKDNLLMVNPNATEDDLWEALNFSAADFVKKLPQGLNTFIGDRGVRLSGGERQRLVLARAILKKPSILILDEATSSLDSENEGKIQEALEKLKGKLTIIVIAHRLSTIRNADQIFVLKEGKVIQNGNFKILANEKQKTFSYLLEKQMVPHSK</sequence>
<dbReference type="SUPFAM" id="SSF90123">
    <property type="entry name" value="ABC transporter transmembrane region"/>
    <property type="match status" value="1"/>
</dbReference>
<dbReference type="Pfam" id="PF00664">
    <property type="entry name" value="ABC_membrane"/>
    <property type="match status" value="1"/>
</dbReference>
<reference evidence="11 12" key="1">
    <citation type="submission" date="2016-11" db="EMBL/GenBank/DDBJ databases">
        <authorList>
            <person name="Jaros S."/>
            <person name="Januszkiewicz K."/>
            <person name="Wedrychowicz H."/>
        </authorList>
    </citation>
    <scope>NUCLEOTIDE SEQUENCE [LARGE SCALE GENOMIC DNA]</scope>
    <source>
        <strain evidence="11 12">Con a/3</strain>
    </source>
</reference>
<dbReference type="Gene3D" id="1.20.1560.10">
    <property type="entry name" value="ABC transporter type 1, transmembrane domain"/>
    <property type="match status" value="1"/>
</dbReference>
<dbReference type="InterPro" id="IPR003593">
    <property type="entry name" value="AAA+_ATPase"/>
</dbReference>
<dbReference type="PROSITE" id="PS00211">
    <property type="entry name" value="ABC_TRANSPORTER_1"/>
    <property type="match status" value="1"/>
</dbReference>
<dbReference type="GO" id="GO:0034040">
    <property type="term" value="F:ATPase-coupled lipid transmembrane transporter activity"/>
    <property type="evidence" value="ECO:0007669"/>
    <property type="project" value="TreeGrafter"/>
</dbReference>
<name>A0A1V3GCT2_9BACL</name>
<dbReference type="InterPro" id="IPR003439">
    <property type="entry name" value="ABC_transporter-like_ATP-bd"/>
</dbReference>
<organism evidence="11 12">
    <name type="scientific">Fictibacillus arsenicus</name>
    <dbReference type="NCBI Taxonomy" id="255247"/>
    <lineage>
        <taxon>Bacteria</taxon>
        <taxon>Bacillati</taxon>
        <taxon>Bacillota</taxon>
        <taxon>Bacilli</taxon>
        <taxon>Bacillales</taxon>
        <taxon>Fictibacillaceae</taxon>
        <taxon>Fictibacillus</taxon>
    </lineage>
</organism>
<feature type="domain" description="ABC transmembrane type-1" evidence="10">
    <location>
        <begin position="23"/>
        <end position="315"/>
    </location>
</feature>
<comment type="subcellular location">
    <subcellularLocation>
        <location evidence="1">Cell membrane</location>
        <topology evidence="1">Multi-pass membrane protein</topology>
    </subcellularLocation>
</comment>
<gene>
    <name evidence="11" type="ORF">UN64_05250</name>
</gene>
<evidence type="ECO:0000259" key="9">
    <source>
        <dbReference type="PROSITE" id="PS50893"/>
    </source>
</evidence>
<dbReference type="GO" id="GO:0005886">
    <property type="term" value="C:plasma membrane"/>
    <property type="evidence" value="ECO:0007669"/>
    <property type="project" value="UniProtKB-SubCell"/>
</dbReference>
<dbReference type="InterPro" id="IPR039421">
    <property type="entry name" value="Type_1_exporter"/>
</dbReference>
<keyword evidence="7 8" id="KW-0472">Membrane</keyword>
<dbReference type="FunFam" id="3.40.50.300:FF:000218">
    <property type="entry name" value="Multidrug ABC transporter ATP-binding protein"/>
    <property type="match status" value="1"/>
</dbReference>
<feature type="transmembrane region" description="Helical" evidence="8">
    <location>
        <begin position="74"/>
        <end position="91"/>
    </location>
</feature>
<feature type="transmembrane region" description="Helical" evidence="8">
    <location>
        <begin position="262"/>
        <end position="283"/>
    </location>
</feature>
<evidence type="ECO:0000256" key="4">
    <source>
        <dbReference type="ARBA" id="ARBA00022741"/>
    </source>
</evidence>
<dbReference type="GO" id="GO:0005524">
    <property type="term" value="F:ATP binding"/>
    <property type="evidence" value="ECO:0007669"/>
    <property type="project" value="UniProtKB-KW"/>
</dbReference>
<dbReference type="Gene3D" id="3.40.50.300">
    <property type="entry name" value="P-loop containing nucleotide triphosphate hydrolases"/>
    <property type="match status" value="1"/>
</dbReference>
<feature type="domain" description="ABC transporter" evidence="9">
    <location>
        <begin position="355"/>
        <end position="589"/>
    </location>
</feature>
<dbReference type="RefSeq" id="WP_077360384.1">
    <property type="nucleotide sequence ID" value="NZ_MQMF01000001.1"/>
</dbReference>
<evidence type="ECO:0000256" key="3">
    <source>
        <dbReference type="ARBA" id="ARBA00022692"/>
    </source>
</evidence>
<dbReference type="PROSITE" id="PS50893">
    <property type="entry name" value="ABC_TRANSPORTER_2"/>
    <property type="match status" value="1"/>
</dbReference>
<keyword evidence="3 8" id="KW-0812">Transmembrane</keyword>
<dbReference type="PANTHER" id="PTHR24221">
    <property type="entry name" value="ATP-BINDING CASSETTE SUB-FAMILY B"/>
    <property type="match status" value="1"/>
</dbReference>
<comment type="caution">
    <text evidence="11">The sequence shown here is derived from an EMBL/GenBank/DDBJ whole genome shotgun (WGS) entry which is preliminary data.</text>
</comment>
<accession>A0A1V3GCT2</accession>
<dbReference type="PANTHER" id="PTHR24221:SF654">
    <property type="entry name" value="ATP-BINDING CASSETTE SUB-FAMILY B MEMBER 6"/>
    <property type="match status" value="1"/>
</dbReference>
<dbReference type="Pfam" id="PF00005">
    <property type="entry name" value="ABC_tran"/>
    <property type="match status" value="1"/>
</dbReference>
<evidence type="ECO:0000313" key="11">
    <source>
        <dbReference type="EMBL" id="OOE14598.1"/>
    </source>
</evidence>
<evidence type="ECO:0000256" key="2">
    <source>
        <dbReference type="ARBA" id="ARBA00005417"/>
    </source>
</evidence>
<dbReference type="InterPro" id="IPR027417">
    <property type="entry name" value="P-loop_NTPase"/>
</dbReference>
<evidence type="ECO:0000256" key="7">
    <source>
        <dbReference type="ARBA" id="ARBA00023136"/>
    </source>
</evidence>
<proteinExistence type="inferred from homology"/>
<dbReference type="PROSITE" id="PS50929">
    <property type="entry name" value="ABC_TM1F"/>
    <property type="match status" value="1"/>
</dbReference>
<evidence type="ECO:0000313" key="12">
    <source>
        <dbReference type="Proteomes" id="UP000188597"/>
    </source>
</evidence>
<dbReference type="InterPro" id="IPR036640">
    <property type="entry name" value="ABC1_TM_sf"/>
</dbReference>
<dbReference type="GO" id="GO:0016887">
    <property type="term" value="F:ATP hydrolysis activity"/>
    <property type="evidence" value="ECO:0007669"/>
    <property type="project" value="InterPro"/>
</dbReference>
<protein>
    <submittedName>
        <fullName evidence="11">Multidrug ABC transporter</fullName>
    </submittedName>
</protein>
<feature type="transmembrane region" description="Helical" evidence="8">
    <location>
        <begin position="20"/>
        <end position="41"/>
    </location>
</feature>
<dbReference type="Proteomes" id="UP000188597">
    <property type="component" value="Unassembled WGS sequence"/>
</dbReference>
<evidence type="ECO:0000256" key="5">
    <source>
        <dbReference type="ARBA" id="ARBA00022840"/>
    </source>
</evidence>
<dbReference type="OrthoDB" id="9770415at2"/>
<keyword evidence="6 8" id="KW-1133">Transmembrane helix</keyword>
<evidence type="ECO:0000259" key="10">
    <source>
        <dbReference type="PROSITE" id="PS50929"/>
    </source>
</evidence>
<evidence type="ECO:0000256" key="1">
    <source>
        <dbReference type="ARBA" id="ARBA00004651"/>
    </source>
</evidence>
<keyword evidence="4" id="KW-0547">Nucleotide-binding</keyword>
<feature type="transmembrane region" description="Helical" evidence="8">
    <location>
        <begin position="151"/>
        <end position="172"/>
    </location>
</feature>
<dbReference type="EMBL" id="MQMF01000001">
    <property type="protein sequence ID" value="OOE14598.1"/>
    <property type="molecule type" value="Genomic_DNA"/>
</dbReference>
<comment type="similarity">
    <text evidence="2">Belongs to the ABC transporter superfamily.</text>
</comment>
<evidence type="ECO:0000256" key="6">
    <source>
        <dbReference type="ARBA" id="ARBA00022989"/>
    </source>
</evidence>